<dbReference type="GO" id="GO:0002181">
    <property type="term" value="P:cytoplasmic translation"/>
    <property type="evidence" value="ECO:0007669"/>
    <property type="project" value="TreeGrafter"/>
</dbReference>
<keyword evidence="2" id="KW-0689">Ribosomal protein</keyword>
<dbReference type="PROSITE" id="PS01144">
    <property type="entry name" value="RIBOSOMAL_L31E"/>
    <property type="match status" value="1"/>
</dbReference>
<keyword evidence="3" id="KW-0687">Ribonucleoprotein</keyword>
<name>A0A7S0DHZ2_9EUKA</name>
<dbReference type="Gene3D" id="3.10.440.10">
    <property type="match status" value="1"/>
</dbReference>
<sequence length="122" mass="14519">MAKGDRKERKANAMKVIIRECTINLHKRLHKTTFKKKAPKAIKEIKAFAQKMMRTEDVRVDVQLNKFLWSKGVRNVPHRVRVRLHRKRNEDEEASDQFYTHVSYVKVESFKGLETKPIEDEE</sequence>
<dbReference type="GO" id="GO:0022625">
    <property type="term" value="C:cytosolic large ribosomal subunit"/>
    <property type="evidence" value="ECO:0007669"/>
    <property type="project" value="TreeGrafter"/>
</dbReference>
<dbReference type="PANTHER" id="PTHR10956">
    <property type="entry name" value="60S RIBOSOMAL PROTEIN L31"/>
    <property type="match status" value="1"/>
</dbReference>
<dbReference type="CDD" id="cd00463">
    <property type="entry name" value="Ribosomal_L31e"/>
    <property type="match status" value="1"/>
</dbReference>
<dbReference type="InterPro" id="IPR023621">
    <property type="entry name" value="Ribosomal_eL31_dom_sf"/>
</dbReference>
<evidence type="ECO:0000256" key="3">
    <source>
        <dbReference type="ARBA" id="ARBA00023274"/>
    </source>
</evidence>
<dbReference type="FunFam" id="3.10.440.10:FF:000001">
    <property type="entry name" value="60S ribosomal protein L31"/>
    <property type="match status" value="1"/>
</dbReference>
<dbReference type="GO" id="GO:0003735">
    <property type="term" value="F:structural constituent of ribosome"/>
    <property type="evidence" value="ECO:0007669"/>
    <property type="project" value="InterPro"/>
</dbReference>
<dbReference type="Pfam" id="PF01198">
    <property type="entry name" value="Ribosomal_L31e"/>
    <property type="match status" value="1"/>
</dbReference>
<gene>
    <name evidence="4" type="ORF">LAMO00422_LOCUS13823</name>
</gene>
<reference evidence="4" key="1">
    <citation type="submission" date="2021-01" db="EMBL/GenBank/DDBJ databases">
        <authorList>
            <person name="Corre E."/>
            <person name="Pelletier E."/>
            <person name="Niang G."/>
            <person name="Scheremetjew M."/>
            <person name="Finn R."/>
            <person name="Kale V."/>
            <person name="Holt S."/>
            <person name="Cochrane G."/>
            <person name="Meng A."/>
            <person name="Brown T."/>
            <person name="Cohen L."/>
        </authorList>
    </citation>
    <scope>NUCLEOTIDE SEQUENCE</scope>
    <source>
        <strain evidence="4">CCMP2058</strain>
    </source>
</reference>
<dbReference type="InterPro" id="IPR000054">
    <property type="entry name" value="Ribosomal_eL31"/>
</dbReference>
<evidence type="ECO:0000256" key="1">
    <source>
        <dbReference type="ARBA" id="ARBA00010808"/>
    </source>
</evidence>
<evidence type="ECO:0000313" key="4">
    <source>
        <dbReference type="EMBL" id="CAD8454879.1"/>
    </source>
</evidence>
<evidence type="ECO:0000256" key="2">
    <source>
        <dbReference type="ARBA" id="ARBA00022980"/>
    </source>
</evidence>
<dbReference type="PANTHER" id="PTHR10956:SF0">
    <property type="entry name" value="60S RIBOSOMAL PROTEIN L31"/>
    <property type="match status" value="1"/>
</dbReference>
<accession>A0A7S0DHZ2</accession>
<dbReference type="EMBL" id="HBEM01020214">
    <property type="protein sequence ID" value="CAD8454879.1"/>
    <property type="molecule type" value="Transcribed_RNA"/>
</dbReference>
<proteinExistence type="inferred from homology"/>
<protein>
    <recommendedName>
        <fullName evidence="5">60S ribosomal protein L31</fullName>
    </recommendedName>
</protein>
<dbReference type="AlphaFoldDB" id="A0A7S0DHZ2"/>
<dbReference type="InterPro" id="IPR020052">
    <property type="entry name" value="Ribosomal_eL31_CS"/>
</dbReference>
<dbReference type="SUPFAM" id="SSF54575">
    <property type="entry name" value="Ribosomal protein L31e"/>
    <property type="match status" value="1"/>
</dbReference>
<comment type="similarity">
    <text evidence="1">Belongs to the eukaryotic ribosomal protein eL31 family.</text>
</comment>
<evidence type="ECO:0008006" key="5">
    <source>
        <dbReference type="Google" id="ProtNLM"/>
    </source>
</evidence>
<dbReference type="SMART" id="SM01380">
    <property type="entry name" value="Ribosomal_L31e"/>
    <property type="match status" value="1"/>
</dbReference>
<organism evidence="4">
    <name type="scientific">Amorphochlora amoebiformis</name>
    <dbReference type="NCBI Taxonomy" id="1561963"/>
    <lineage>
        <taxon>Eukaryota</taxon>
        <taxon>Sar</taxon>
        <taxon>Rhizaria</taxon>
        <taxon>Cercozoa</taxon>
        <taxon>Chlorarachniophyceae</taxon>
        <taxon>Amorphochlora</taxon>
    </lineage>
</organism>